<feature type="transmembrane region" description="Helical" evidence="1">
    <location>
        <begin position="159"/>
        <end position="179"/>
    </location>
</feature>
<accession>A0AAD6SCD4</accession>
<feature type="transmembrane region" description="Helical" evidence="1">
    <location>
        <begin position="6"/>
        <end position="24"/>
    </location>
</feature>
<sequence length="237" mass="24882">MAGAELLGYGIHMVLFILAMCILARRKTAGKKLLMIYIVAMALFGTAQVALSVAEAVRTVQLFVQGGTTSSGRRLAKIILALDLSQCFIFFTNNLVSDSLLLYRCFIIWGSRWPPVVLPGILIVATCAVGYGATASHISRSAPAFDAIAPNVFGAVTNLVLVAFTVIAMILESGALLFVPTIILLIPMPAVARAIVTGIAVHLINIAPTLIIRPTAGTYPSSTAATSKSAGASHKAE</sequence>
<keyword evidence="1" id="KW-0472">Membrane</keyword>
<evidence type="ECO:0000313" key="2">
    <source>
        <dbReference type="EMBL" id="KAJ7022947.1"/>
    </source>
</evidence>
<evidence type="ECO:0000313" key="3">
    <source>
        <dbReference type="Proteomes" id="UP001218188"/>
    </source>
</evidence>
<comment type="caution">
    <text evidence="2">The sequence shown here is derived from an EMBL/GenBank/DDBJ whole genome shotgun (WGS) entry which is preliminary data.</text>
</comment>
<feature type="transmembrane region" description="Helical" evidence="1">
    <location>
        <begin position="116"/>
        <end position="139"/>
    </location>
</feature>
<keyword evidence="1" id="KW-0812">Transmembrane</keyword>
<evidence type="ECO:0000256" key="1">
    <source>
        <dbReference type="SAM" id="Phobius"/>
    </source>
</evidence>
<reference evidence="2" key="1">
    <citation type="submission" date="2023-03" db="EMBL/GenBank/DDBJ databases">
        <title>Massive genome expansion in bonnet fungi (Mycena s.s.) driven by repeated elements and novel gene families across ecological guilds.</title>
        <authorList>
            <consortium name="Lawrence Berkeley National Laboratory"/>
            <person name="Harder C.B."/>
            <person name="Miyauchi S."/>
            <person name="Viragh M."/>
            <person name="Kuo A."/>
            <person name="Thoen E."/>
            <person name="Andreopoulos B."/>
            <person name="Lu D."/>
            <person name="Skrede I."/>
            <person name="Drula E."/>
            <person name="Henrissat B."/>
            <person name="Morin E."/>
            <person name="Kohler A."/>
            <person name="Barry K."/>
            <person name="LaButti K."/>
            <person name="Morin E."/>
            <person name="Salamov A."/>
            <person name="Lipzen A."/>
            <person name="Mereny Z."/>
            <person name="Hegedus B."/>
            <person name="Baldrian P."/>
            <person name="Stursova M."/>
            <person name="Weitz H."/>
            <person name="Taylor A."/>
            <person name="Grigoriev I.V."/>
            <person name="Nagy L.G."/>
            <person name="Martin F."/>
            <person name="Kauserud H."/>
        </authorList>
    </citation>
    <scope>NUCLEOTIDE SEQUENCE</scope>
    <source>
        <strain evidence="2">CBHHK200</strain>
    </source>
</reference>
<keyword evidence="3" id="KW-1185">Reference proteome</keyword>
<keyword evidence="1" id="KW-1133">Transmembrane helix</keyword>
<dbReference type="AlphaFoldDB" id="A0AAD6SCD4"/>
<name>A0AAD6SCD4_9AGAR</name>
<organism evidence="2 3">
    <name type="scientific">Mycena alexandri</name>
    <dbReference type="NCBI Taxonomy" id="1745969"/>
    <lineage>
        <taxon>Eukaryota</taxon>
        <taxon>Fungi</taxon>
        <taxon>Dikarya</taxon>
        <taxon>Basidiomycota</taxon>
        <taxon>Agaricomycotina</taxon>
        <taxon>Agaricomycetes</taxon>
        <taxon>Agaricomycetidae</taxon>
        <taxon>Agaricales</taxon>
        <taxon>Marasmiineae</taxon>
        <taxon>Mycenaceae</taxon>
        <taxon>Mycena</taxon>
    </lineage>
</organism>
<proteinExistence type="predicted"/>
<feature type="transmembrane region" description="Helical" evidence="1">
    <location>
        <begin position="36"/>
        <end position="54"/>
    </location>
</feature>
<protein>
    <submittedName>
        <fullName evidence="2">Uncharacterized protein</fullName>
    </submittedName>
</protein>
<gene>
    <name evidence="2" type="ORF">C8F04DRAFT_1272014</name>
</gene>
<dbReference type="Proteomes" id="UP001218188">
    <property type="component" value="Unassembled WGS sequence"/>
</dbReference>
<dbReference type="EMBL" id="JARJCM010000199">
    <property type="protein sequence ID" value="KAJ7022947.1"/>
    <property type="molecule type" value="Genomic_DNA"/>
</dbReference>